<dbReference type="AlphaFoldDB" id="A0A2K8KZV2"/>
<feature type="transmembrane region" description="Helical" evidence="1">
    <location>
        <begin position="6"/>
        <end position="23"/>
    </location>
</feature>
<dbReference type="EMBL" id="CP018799">
    <property type="protein sequence ID" value="ATX79459.1"/>
    <property type="molecule type" value="Genomic_DNA"/>
</dbReference>
<feature type="transmembrane region" description="Helical" evidence="1">
    <location>
        <begin position="35"/>
        <end position="56"/>
    </location>
</feature>
<evidence type="ECO:0000256" key="1">
    <source>
        <dbReference type="SAM" id="Phobius"/>
    </source>
</evidence>
<proteinExistence type="predicted"/>
<evidence type="ECO:0000313" key="2">
    <source>
        <dbReference type="EMBL" id="ATX79459.1"/>
    </source>
</evidence>
<dbReference type="RefSeq" id="WP_100277348.1">
    <property type="nucleotide sequence ID" value="NZ_CP018799.1"/>
</dbReference>
<sequence>MDINLIAGVHLSTATILALFILFMKLETIFLKRLAIAAATLFLAPQVIAFAAVSMGELAVSAIEIITLSQGALSSMAAISYGIMAGVMLNYIKIYLINAFRKMRGQPEPLNPSSES</sequence>
<keyword evidence="1" id="KW-0812">Transmembrane</keyword>
<evidence type="ECO:0000313" key="3">
    <source>
        <dbReference type="Proteomes" id="UP000231701"/>
    </source>
</evidence>
<keyword evidence="1" id="KW-0472">Membrane</keyword>
<accession>A0A2K8KZV2</accession>
<dbReference type="Proteomes" id="UP000231701">
    <property type="component" value="Chromosome"/>
</dbReference>
<gene>
    <name evidence="2" type="ORF">Ga0123461_1040</name>
</gene>
<feature type="transmembrane region" description="Helical" evidence="1">
    <location>
        <begin position="76"/>
        <end position="96"/>
    </location>
</feature>
<organism evidence="2 3">
    <name type="scientific">Mariprofundus aestuarium</name>
    <dbReference type="NCBI Taxonomy" id="1921086"/>
    <lineage>
        <taxon>Bacteria</taxon>
        <taxon>Pseudomonadati</taxon>
        <taxon>Pseudomonadota</taxon>
        <taxon>Candidatius Mariprofundia</taxon>
        <taxon>Mariprofundales</taxon>
        <taxon>Mariprofundaceae</taxon>
        <taxon>Mariprofundus</taxon>
    </lineage>
</organism>
<protein>
    <submittedName>
        <fullName evidence="2">Uncharacterized protein</fullName>
    </submittedName>
</protein>
<reference evidence="2 3" key="1">
    <citation type="submission" date="2016-12" db="EMBL/GenBank/DDBJ databases">
        <title>Isolation and genomic insights into novel planktonic Zetaproteobacteria from stratified waters of the Chesapeake Bay.</title>
        <authorList>
            <person name="McAllister S.M."/>
            <person name="Kato S."/>
            <person name="Chan C.S."/>
            <person name="Chiu B.K."/>
            <person name="Field E.K."/>
        </authorList>
    </citation>
    <scope>NUCLEOTIDE SEQUENCE [LARGE SCALE GENOMIC DNA]</scope>
    <source>
        <strain evidence="2 3">CP-5</strain>
    </source>
</reference>
<dbReference type="KEGG" id="maes:Ga0123461_1040"/>
<dbReference type="OrthoDB" id="5297075at2"/>
<name>A0A2K8KZV2_MARES</name>
<keyword evidence="3" id="KW-1185">Reference proteome</keyword>
<keyword evidence="1" id="KW-1133">Transmembrane helix</keyword>